<evidence type="ECO:0000256" key="7">
    <source>
        <dbReference type="ARBA" id="ARBA00022475"/>
    </source>
</evidence>
<comment type="function">
    <text evidence="19">Condenses choline with CDP-diglyceride to produce phosphatidylcholine and CMP.</text>
</comment>
<evidence type="ECO:0000256" key="20">
    <source>
        <dbReference type="SAM" id="Phobius"/>
    </source>
</evidence>
<evidence type="ECO:0000256" key="10">
    <source>
        <dbReference type="ARBA" id="ARBA00022679"/>
    </source>
</evidence>
<evidence type="ECO:0000256" key="11">
    <source>
        <dbReference type="ARBA" id="ARBA00022692"/>
    </source>
</evidence>
<keyword evidence="12 20" id="KW-1133">Transmembrane helix</keyword>
<proteinExistence type="inferred from homology"/>
<evidence type="ECO:0000256" key="4">
    <source>
        <dbReference type="ARBA" id="ARBA00010441"/>
    </source>
</evidence>
<dbReference type="InterPro" id="IPR043130">
    <property type="entry name" value="CDP-OH_PTrfase_TM_dom"/>
</dbReference>
<protein>
    <recommendedName>
        <fullName evidence="6 19">Phosphatidylcholine synthase</fullName>
        <shortName evidence="19">PC synthase</shortName>
        <shortName evidence="19">PCS</shortName>
        <ecNumber evidence="5 19">2.7.8.24</ecNumber>
    </recommendedName>
    <alternativeName>
        <fullName evidence="18 19">CDP-diglyceride-choline O-phosphatidyltransferase</fullName>
    </alternativeName>
</protein>
<keyword evidence="8 19" id="KW-0444">Lipid biosynthesis</keyword>
<feature type="transmembrane region" description="Helical" evidence="20">
    <location>
        <begin position="131"/>
        <end position="150"/>
    </location>
</feature>
<feature type="transmembrane region" description="Helical" evidence="20">
    <location>
        <begin position="107"/>
        <end position="124"/>
    </location>
</feature>
<evidence type="ECO:0000256" key="6">
    <source>
        <dbReference type="ARBA" id="ARBA00015623"/>
    </source>
</evidence>
<keyword evidence="13 19" id="KW-0443">Lipid metabolism</keyword>
<evidence type="ECO:0000256" key="2">
    <source>
        <dbReference type="ARBA" id="ARBA00001936"/>
    </source>
</evidence>
<keyword evidence="22" id="KW-1185">Reference proteome</keyword>
<keyword evidence="10 19" id="KW-0808">Transferase</keyword>
<keyword evidence="16 19" id="KW-0464">Manganese</keyword>
<keyword evidence="7 19" id="KW-1003">Cell membrane</keyword>
<name>A0A4D7BKX2_9HYPH</name>
<feature type="transmembrane region" description="Helical" evidence="20">
    <location>
        <begin position="210"/>
        <end position="231"/>
    </location>
</feature>
<evidence type="ECO:0000256" key="18">
    <source>
        <dbReference type="ARBA" id="ARBA00033321"/>
    </source>
</evidence>
<evidence type="ECO:0000256" key="1">
    <source>
        <dbReference type="ARBA" id="ARBA00000958"/>
    </source>
</evidence>
<dbReference type="KEGG" id="pstg:E8M01_31665"/>
<dbReference type="GO" id="GO:0008654">
    <property type="term" value="P:phospholipid biosynthetic process"/>
    <property type="evidence" value="ECO:0007669"/>
    <property type="project" value="UniProtKB-KW"/>
</dbReference>
<organism evidence="21 22">
    <name type="scientific">Phreatobacter stygius</name>
    <dbReference type="NCBI Taxonomy" id="1940610"/>
    <lineage>
        <taxon>Bacteria</taxon>
        <taxon>Pseudomonadati</taxon>
        <taxon>Pseudomonadota</taxon>
        <taxon>Alphaproteobacteria</taxon>
        <taxon>Hyphomicrobiales</taxon>
        <taxon>Phreatobacteraceae</taxon>
        <taxon>Phreatobacter</taxon>
    </lineage>
</organism>
<evidence type="ECO:0000256" key="19">
    <source>
        <dbReference type="PIRNR" id="PIRNR000851"/>
    </source>
</evidence>
<evidence type="ECO:0000256" key="9">
    <source>
        <dbReference type="ARBA" id="ARBA00022519"/>
    </source>
</evidence>
<dbReference type="EMBL" id="CP039690">
    <property type="protein sequence ID" value="QCI68387.1"/>
    <property type="molecule type" value="Genomic_DNA"/>
</dbReference>
<sequence>MSDTGASGRRLLAAFAVHGFTACGAVLGFLALQAAVDRRWAVMFAWLAVALLVDGIDGTLARAARVKQVLPRFSGDILDLVVDFLTYVMVPTYALVAGGLLPSGHELVFAALILISSAFYFADAEMKTAEGGFRGFPAVWNGVIFLFFVFRPGPWQTAAAVVVLAAATFAPIVVIHPFRVARLRALTLVVLTVWALASIATLVADLAPGPWVTLPLAATSLYLLGIGLLFGKARPAR</sequence>
<evidence type="ECO:0000256" key="17">
    <source>
        <dbReference type="ARBA" id="ARBA00023264"/>
    </source>
</evidence>
<evidence type="ECO:0000256" key="13">
    <source>
        <dbReference type="ARBA" id="ARBA00023098"/>
    </source>
</evidence>
<evidence type="ECO:0000256" key="15">
    <source>
        <dbReference type="ARBA" id="ARBA00023209"/>
    </source>
</evidence>
<dbReference type="PIRSF" id="PIRSF000851">
    <property type="entry name" value="PcS"/>
    <property type="match status" value="1"/>
</dbReference>
<evidence type="ECO:0000256" key="8">
    <source>
        <dbReference type="ARBA" id="ARBA00022516"/>
    </source>
</evidence>
<feature type="transmembrane region" description="Helical" evidence="20">
    <location>
        <begin position="80"/>
        <end position="101"/>
    </location>
</feature>
<evidence type="ECO:0000256" key="16">
    <source>
        <dbReference type="ARBA" id="ARBA00023211"/>
    </source>
</evidence>
<keyword evidence="9 19" id="KW-0997">Cell inner membrane</keyword>
<accession>A0A4D7BKX2</accession>
<dbReference type="Gene3D" id="1.20.120.1760">
    <property type="match status" value="1"/>
</dbReference>
<dbReference type="InterPro" id="IPR026027">
    <property type="entry name" value="PcS"/>
</dbReference>
<dbReference type="Proteomes" id="UP000298781">
    <property type="component" value="Chromosome"/>
</dbReference>
<evidence type="ECO:0000313" key="21">
    <source>
        <dbReference type="EMBL" id="QCI68387.1"/>
    </source>
</evidence>
<evidence type="ECO:0000313" key="22">
    <source>
        <dbReference type="Proteomes" id="UP000298781"/>
    </source>
</evidence>
<gene>
    <name evidence="21" type="ORF">E8M01_31665</name>
</gene>
<dbReference type="GO" id="GO:0050520">
    <property type="term" value="F:phosphatidylcholine synthase activity"/>
    <property type="evidence" value="ECO:0007669"/>
    <property type="project" value="UniProtKB-EC"/>
</dbReference>
<feature type="transmembrane region" description="Helical" evidence="20">
    <location>
        <begin position="40"/>
        <end position="60"/>
    </location>
</feature>
<evidence type="ECO:0000256" key="3">
    <source>
        <dbReference type="ARBA" id="ARBA00004429"/>
    </source>
</evidence>
<comment type="subcellular location">
    <subcellularLocation>
        <location evidence="3 19">Cell inner membrane</location>
        <topology evidence="3 19">Multi-pass membrane protein</topology>
    </subcellularLocation>
</comment>
<reference evidence="21 22" key="1">
    <citation type="submission" date="2019-04" db="EMBL/GenBank/DDBJ databases">
        <title>Phreatobacter aquaticus sp. nov.</title>
        <authorList>
            <person name="Choi A."/>
        </authorList>
    </citation>
    <scope>NUCLEOTIDE SEQUENCE [LARGE SCALE GENOMIC DNA]</scope>
    <source>
        <strain evidence="21 22">KCTC 52518</strain>
    </source>
</reference>
<comment type="similarity">
    <text evidence="4 19">Belongs to the CDP-alcohol phosphatidyltransferase class-I family.</text>
</comment>
<evidence type="ECO:0000256" key="12">
    <source>
        <dbReference type="ARBA" id="ARBA00022989"/>
    </source>
</evidence>
<evidence type="ECO:0000256" key="14">
    <source>
        <dbReference type="ARBA" id="ARBA00023136"/>
    </source>
</evidence>
<evidence type="ECO:0000256" key="5">
    <source>
        <dbReference type="ARBA" id="ARBA00013195"/>
    </source>
</evidence>
<keyword evidence="11 20" id="KW-0812">Transmembrane</keyword>
<dbReference type="GO" id="GO:0005886">
    <property type="term" value="C:plasma membrane"/>
    <property type="evidence" value="ECO:0007669"/>
    <property type="project" value="UniProtKB-SubCell"/>
</dbReference>
<keyword evidence="14 19" id="KW-0472">Membrane</keyword>
<feature type="transmembrane region" description="Helical" evidence="20">
    <location>
        <begin position="185"/>
        <end position="204"/>
    </location>
</feature>
<dbReference type="RefSeq" id="WP_136963806.1">
    <property type="nucleotide sequence ID" value="NZ_CP039690.1"/>
</dbReference>
<dbReference type="EC" id="2.7.8.24" evidence="5 19"/>
<feature type="transmembrane region" description="Helical" evidence="20">
    <location>
        <begin position="156"/>
        <end position="178"/>
    </location>
</feature>
<dbReference type="AlphaFoldDB" id="A0A4D7BKX2"/>
<keyword evidence="15 19" id="KW-0594">Phospholipid biosynthesis</keyword>
<feature type="transmembrane region" description="Helical" evidence="20">
    <location>
        <begin position="12"/>
        <end position="34"/>
    </location>
</feature>
<keyword evidence="17 19" id="KW-1208">Phospholipid metabolism</keyword>
<dbReference type="OrthoDB" id="350520at2"/>
<comment type="cofactor">
    <cofactor evidence="2 19">
        <name>Mn(2+)</name>
        <dbReference type="ChEBI" id="CHEBI:29035"/>
    </cofactor>
</comment>
<comment type="catalytic activity">
    <reaction evidence="1 19">
        <text>a CDP-1,2-diacyl-sn-glycerol + choline = a 1,2-diacyl-sn-glycero-3-phosphocholine + CMP + H(+)</text>
        <dbReference type="Rhea" id="RHEA:14597"/>
        <dbReference type="ChEBI" id="CHEBI:15354"/>
        <dbReference type="ChEBI" id="CHEBI:15378"/>
        <dbReference type="ChEBI" id="CHEBI:57643"/>
        <dbReference type="ChEBI" id="CHEBI:58332"/>
        <dbReference type="ChEBI" id="CHEBI:60377"/>
        <dbReference type="EC" id="2.7.8.24"/>
    </reaction>
</comment>